<feature type="transmembrane region" description="Helical" evidence="1">
    <location>
        <begin position="42"/>
        <end position="71"/>
    </location>
</feature>
<name>A0ABS2PXG9_9BACL</name>
<dbReference type="RefSeq" id="WP_205001986.1">
    <property type="nucleotide sequence ID" value="NZ_JAFBER010000001.1"/>
</dbReference>
<dbReference type="Proteomes" id="UP000808914">
    <property type="component" value="Unassembled WGS sequence"/>
</dbReference>
<evidence type="ECO:0000256" key="1">
    <source>
        <dbReference type="SAM" id="Phobius"/>
    </source>
</evidence>
<sequence length="128" mass="14584">MTTKESGIKHYAIAFVIELLLTVLFMVIRYHQFNLLSFANALALSSLALLIVGLIVWIIQGGFFDGFILGFKLFKRASRKRRAAKLGLDDEEEDVRIHPHAKWPMSYPFILTGMAFFIVSMLLSYTVI</sequence>
<keyword evidence="1" id="KW-0472">Membrane</keyword>
<organism evidence="3 4">
    <name type="scientific">Scopulibacillus daqui</name>
    <dbReference type="NCBI Taxonomy" id="1469162"/>
    <lineage>
        <taxon>Bacteria</taxon>
        <taxon>Bacillati</taxon>
        <taxon>Bacillota</taxon>
        <taxon>Bacilli</taxon>
        <taxon>Bacillales</taxon>
        <taxon>Sporolactobacillaceae</taxon>
        <taxon>Scopulibacillus</taxon>
    </lineage>
</organism>
<keyword evidence="4" id="KW-1185">Reference proteome</keyword>
<feature type="transmembrane region" description="Helical" evidence="1">
    <location>
        <begin position="12"/>
        <end position="30"/>
    </location>
</feature>
<reference evidence="3 4" key="1">
    <citation type="submission" date="2021-01" db="EMBL/GenBank/DDBJ databases">
        <title>Genomic Encyclopedia of Type Strains, Phase IV (KMG-IV): sequencing the most valuable type-strain genomes for metagenomic binning, comparative biology and taxonomic classification.</title>
        <authorList>
            <person name="Goeker M."/>
        </authorList>
    </citation>
    <scope>NUCLEOTIDE SEQUENCE [LARGE SCALE GENOMIC DNA]</scope>
    <source>
        <strain evidence="3 4">DSM 28236</strain>
    </source>
</reference>
<comment type="caution">
    <text evidence="3">The sequence shown here is derived from an EMBL/GenBank/DDBJ whole genome shotgun (WGS) entry which is preliminary data.</text>
</comment>
<dbReference type="EMBL" id="JAFBER010000001">
    <property type="protein sequence ID" value="MBM7644017.1"/>
    <property type="molecule type" value="Genomic_DNA"/>
</dbReference>
<feature type="domain" description="DUF3899" evidence="2">
    <location>
        <begin position="40"/>
        <end position="124"/>
    </location>
</feature>
<evidence type="ECO:0000313" key="4">
    <source>
        <dbReference type="Proteomes" id="UP000808914"/>
    </source>
</evidence>
<keyword evidence="1" id="KW-0812">Transmembrane</keyword>
<dbReference type="InterPro" id="IPR025007">
    <property type="entry name" value="DUF3899"/>
</dbReference>
<evidence type="ECO:0000259" key="2">
    <source>
        <dbReference type="Pfam" id="PF13038"/>
    </source>
</evidence>
<accession>A0ABS2PXG9</accession>
<gene>
    <name evidence="3" type="ORF">JOD45_000208</name>
</gene>
<keyword evidence="1" id="KW-1133">Transmembrane helix</keyword>
<evidence type="ECO:0000313" key="3">
    <source>
        <dbReference type="EMBL" id="MBM7644017.1"/>
    </source>
</evidence>
<dbReference type="Pfam" id="PF13038">
    <property type="entry name" value="DUF3899"/>
    <property type="match status" value="1"/>
</dbReference>
<proteinExistence type="predicted"/>
<feature type="transmembrane region" description="Helical" evidence="1">
    <location>
        <begin position="106"/>
        <end position="127"/>
    </location>
</feature>
<protein>
    <submittedName>
        <fullName evidence="3">Small-conductance mechanosensitive channel</fullName>
    </submittedName>
</protein>